<dbReference type="InterPro" id="IPR037171">
    <property type="entry name" value="NagB/RpiA_transferase-like"/>
</dbReference>
<evidence type="ECO:0000256" key="2">
    <source>
        <dbReference type="SAM" id="MobiDB-lite"/>
    </source>
</evidence>
<dbReference type="InterPro" id="IPR003702">
    <property type="entry name" value="ActCoA_hydro_N"/>
</dbReference>
<dbReference type="InterPro" id="IPR038460">
    <property type="entry name" value="AcetylCoA_hyd_C_sf"/>
</dbReference>
<dbReference type="InterPro" id="IPR026888">
    <property type="entry name" value="AcetylCoA_hyd_C"/>
</dbReference>
<evidence type="ECO:0000313" key="6">
    <source>
        <dbReference type="Proteomes" id="UP001596099"/>
    </source>
</evidence>
<dbReference type="Pfam" id="PF02550">
    <property type="entry name" value="AcetylCoA_hydro"/>
    <property type="match status" value="1"/>
</dbReference>
<dbReference type="Proteomes" id="UP001596099">
    <property type="component" value="Unassembled WGS sequence"/>
</dbReference>
<evidence type="ECO:0000256" key="1">
    <source>
        <dbReference type="ARBA" id="ARBA00009632"/>
    </source>
</evidence>
<dbReference type="PANTHER" id="PTHR43609">
    <property type="entry name" value="ACETYL-COA HYDROLASE"/>
    <property type="match status" value="1"/>
</dbReference>
<feature type="domain" description="Acetyl-CoA hydrolase/transferase C-terminal" evidence="4">
    <location>
        <begin position="320"/>
        <end position="466"/>
    </location>
</feature>
<evidence type="ECO:0000313" key="5">
    <source>
        <dbReference type="EMBL" id="MFC5973555.1"/>
    </source>
</evidence>
<dbReference type="EMBL" id="JBHSQH010000002">
    <property type="protein sequence ID" value="MFC5973555.1"/>
    <property type="molecule type" value="Genomic_DNA"/>
</dbReference>
<dbReference type="Gene3D" id="3.30.750.70">
    <property type="entry name" value="4-hydroxybutyrate coenzyme like domains"/>
    <property type="match status" value="1"/>
</dbReference>
<name>A0ABD5RTU1_9EURY</name>
<feature type="domain" description="Acetyl-CoA hydrolase/transferase N-terminal" evidence="3">
    <location>
        <begin position="20"/>
        <end position="171"/>
    </location>
</feature>
<protein>
    <submittedName>
        <fullName evidence="5">Acetyl-CoA hydrolase/transferase C-terminal domain-containing protein</fullName>
    </submittedName>
</protein>
<organism evidence="5 6">
    <name type="scientific">Halomarina salina</name>
    <dbReference type="NCBI Taxonomy" id="1872699"/>
    <lineage>
        <taxon>Archaea</taxon>
        <taxon>Methanobacteriati</taxon>
        <taxon>Methanobacteriota</taxon>
        <taxon>Stenosarchaea group</taxon>
        <taxon>Halobacteria</taxon>
        <taxon>Halobacteriales</taxon>
        <taxon>Natronomonadaceae</taxon>
        <taxon>Halomarina</taxon>
    </lineage>
</organism>
<dbReference type="RefSeq" id="WP_247420553.1">
    <property type="nucleotide sequence ID" value="NZ_JALLGW010000003.1"/>
</dbReference>
<reference evidence="5 6" key="1">
    <citation type="journal article" date="2019" name="Int. J. Syst. Evol. Microbiol.">
        <title>The Global Catalogue of Microorganisms (GCM) 10K type strain sequencing project: providing services to taxonomists for standard genome sequencing and annotation.</title>
        <authorList>
            <consortium name="The Broad Institute Genomics Platform"/>
            <consortium name="The Broad Institute Genome Sequencing Center for Infectious Disease"/>
            <person name="Wu L."/>
            <person name="Ma J."/>
        </authorList>
    </citation>
    <scope>NUCLEOTIDE SEQUENCE [LARGE SCALE GENOMIC DNA]</scope>
    <source>
        <strain evidence="5 6">CGMCC 1.12543</strain>
    </source>
</reference>
<keyword evidence="5" id="KW-0378">Hydrolase</keyword>
<evidence type="ECO:0000259" key="3">
    <source>
        <dbReference type="Pfam" id="PF02550"/>
    </source>
</evidence>
<accession>A0ABD5RTU1</accession>
<dbReference type="PANTHER" id="PTHR43609:SF1">
    <property type="entry name" value="ACETYL-COA HYDROLASE"/>
    <property type="match status" value="1"/>
</dbReference>
<gene>
    <name evidence="5" type="ORF">ACFPYI_19675</name>
</gene>
<dbReference type="InterPro" id="IPR046433">
    <property type="entry name" value="ActCoA_hydro"/>
</dbReference>
<dbReference type="SUPFAM" id="SSF100950">
    <property type="entry name" value="NagB/RpiA/CoA transferase-like"/>
    <property type="match status" value="2"/>
</dbReference>
<keyword evidence="6" id="KW-1185">Reference proteome</keyword>
<dbReference type="Gene3D" id="3.40.1080.10">
    <property type="entry name" value="Glutaconate Coenzyme A-transferase"/>
    <property type="match status" value="1"/>
</dbReference>
<comment type="caution">
    <text evidence="5">The sequence shown here is derived from an EMBL/GenBank/DDBJ whole genome shotgun (WGS) entry which is preliminary data.</text>
</comment>
<comment type="similarity">
    <text evidence="1">Belongs to the acetyl-CoA hydrolase/transferase family.</text>
</comment>
<proteinExistence type="inferred from homology"/>
<dbReference type="FunFam" id="3.40.1080.20:FF:000001">
    <property type="entry name" value="Acetyl-CoA hydrolase Ach1"/>
    <property type="match status" value="1"/>
</dbReference>
<evidence type="ECO:0000259" key="4">
    <source>
        <dbReference type="Pfam" id="PF13336"/>
    </source>
</evidence>
<dbReference type="GO" id="GO:0016787">
    <property type="term" value="F:hydrolase activity"/>
    <property type="evidence" value="ECO:0007669"/>
    <property type="project" value="UniProtKB-KW"/>
</dbReference>
<feature type="region of interest" description="Disordered" evidence="2">
    <location>
        <begin position="180"/>
        <end position="201"/>
    </location>
</feature>
<sequence>MGGERSTTARLQGDLPVRSAADVAADVEDDATLLVSGFGSVGYPKAVPLALADSGRDLALTVVSGGSVGEEIDVALVEADAIARRFPYQARPPARAAVNDGRIAFHDRDVSTLGDEVQFGGLTGEGERVAVVEALAVGADWLIPSTSIGQTPAFVESADRLVVEVNETVPTELAAFHDVYRPGTPPNRDPIPLTDPGGRIGGERVTFDPEKLDAVVETDRRDQPYSFRDPTDDDRTIAANLREFVEREVERSPLFEESLRIQFGVGSLGNALMGALGDTDLGDRDLIYFGEVIQDGLLDLLDEGELTAASATSLALSTEGQDRLFENAERYAEDVVLRPADLSNSGALIDRFGVVAVNSALELDLFGHVNSTHVDGTRAMNGVGGSGDFNRHSPLAVVALPSTAAGGDISRIVPMVPHVDHTEHDVDVVVTEQGVADLRGNAPRETARALVEECAHPDYRDDLTDYLNRGRSRGGHIPHDIETALDWHADRD</sequence>
<dbReference type="AlphaFoldDB" id="A0ABD5RTU1"/>
<dbReference type="Gene3D" id="3.40.1080.20">
    <property type="entry name" value="Acetyl-CoA hydrolase/transferase C-terminal domain"/>
    <property type="match status" value="1"/>
</dbReference>
<dbReference type="Pfam" id="PF13336">
    <property type="entry name" value="AcetylCoA_hyd_C"/>
    <property type="match status" value="1"/>
</dbReference>